<feature type="chain" id="PRO_5032528072" description="DUF1194 domain-containing protein" evidence="1">
    <location>
        <begin position="19"/>
        <end position="222"/>
    </location>
</feature>
<dbReference type="InterPro" id="IPR036465">
    <property type="entry name" value="vWFA_dom_sf"/>
</dbReference>
<protein>
    <recommendedName>
        <fullName evidence="4">DUF1194 domain-containing protein</fullName>
    </recommendedName>
</protein>
<dbReference type="InterPro" id="IPR010607">
    <property type="entry name" value="DUF1194"/>
</dbReference>
<keyword evidence="1" id="KW-0732">Signal</keyword>
<sequence>MRLALAFLILLLPAQAIAQCRVALVLALDVSQSVDGREYRLQMDGIISALTDPEVLDLLTLPGAPAAISVFEWSGPQERFRILDWTMLTDHAAVARVVARLSTHERGFSFGPTALGSALEAAHAQAMLAPACGRVVVDISGDGLPNAGPRVEDVNARLDWGDTIINGLIVGGDTSPEITAFYIADVIRGPGAFTEVASDYTDYARAMRRKLLRELAIQVVLR</sequence>
<accession>A0A840X1B4</accession>
<organism evidence="2 3">
    <name type="scientific">Rubricella aquisinus</name>
    <dbReference type="NCBI Taxonomy" id="2028108"/>
    <lineage>
        <taxon>Bacteria</taxon>
        <taxon>Pseudomonadati</taxon>
        <taxon>Pseudomonadota</taxon>
        <taxon>Alphaproteobacteria</taxon>
        <taxon>Rhodobacterales</taxon>
        <taxon>Paracoccaceae</taxon>
        <taxon>Rubricella</taxon>
    </lineage>
</organism>
<name>A0A840X1B4_9RHOB</name>
<gene>
    <name evidence="2" type="ORF">FHS89_001697</name>
</gene>
<evidence type="ECO:0008006" key="4">
    <source>
        <dbReference type="Google" id="ProtNLM"/>
    </source>
</evidence>
<dbReference type="EMBL" id="JACIJS010000004">
    <property type="protein sequence ID" value="MBB5515685.1"/>
    <property type="molecule type" value="Genomic_DNA"/>
</dbReference>
<dbReference type="Pfam" id="PF06707">
    <property type="entry name" value="DUF1194"/>
    <property type="match status" value="1"/>
</dbReference>
<evidence type="ECO:0000313" key="3">
    <source>
        <dbReference type="Proteomes" id="UP000553766"/>
    </source>
</evidence>
<dbReference type="RefSeq" id="WP_184010578.1">
    <property type="nucleotide sequence ID" value="NZ_JACIJS010000004.1"/>
</dbReference>
<dbReference type="SUPFAM" id="SSF53300">
    <property type="entry name" value="vWA-like"/>
    <property type="match status" value="1"/>
</dbReference>
<dbReference type="AlphaFoldDB" id="A0A840X1B4"/>
<proteinExistence type="predicted"/>
<dbReference type="Proteomes" id="UP000553766">
    <property type="component" value="Unassembled WGS sequence"/>
</dbReference>
<reference evidence="2 3" key="1">
    <citation type="submission" date="2020-08" db="EMBL/GenBank/DDBJ databases">
        <title>Genomic Encyclopedia of Type Strains, Phase IV (KMG-IV): sequencing the most valuable type-strain genomes for metagenomic binning, comparative biology and taxonomic classification.</title>
        <authorList>
            <person name="Goeker M."/>
        </authorList>
    </citation>
    <scope>NUCLEOTIDE SEQUENCE [LARGE SCALE GENOMIC DNA]</scope>
    <source>
        <strain evidence="2 3">DSM 103377</strain>
    </source>
</reference>
<evidence type="ECO:0000256" key="1">
    <source>
        <dbReference type="SAM" id="SignalP"/>
    </source>
</evidence>
<evidence type="ECO:0000313" key="2">
    <source>
        <dbReference type="EMBL" id="MBB5515685.1"/>
    </source>
</evidence>
<keyword evidence="3" id="KW-1185">Reference proteome</keyword>
<dbReference type="Gene3D" id="3.40.50.410">
    <property type="entry name" value="von Willebrand factor, type A domain"/>
    <property type="match status" value="1"/>
</dbReference>
<comment type="caution">
    <text evidence="2">The sequence shown here is derived from an EMBL/GenBank/DDBJ whole genome shotgun (WGS) entry which is preliminary data.</text>
</comment>
<feature type="signal peptide" evidence="1">
    <location>
        <begin position="1"/>
        <end position="18"/>
    </location>
</feature>